<dbReference type="InterPro" id="IPR036770">
    <property type="entry name" value="Ankyrin_rpt-contain_sf"/>
</dbReference>
<dbReference type="InterPro" id="IPR019787">
    <property type="entry name" value="Znf_PHD-finger"/>
</dbReference>
<feature type="domain" description="C3H1-type" evidence="15">
    <location>
        <begin position="709"/>
        <end position="736"/>
    </location>
</feature>
<dbReference type="Pfam" id="PF00628">
    <property type="entry name" value="PHD"/>
    <property type="match status" value="1"/>
</dbReference>
<dbReference type="InterPro" id="IPR013083">
    <property type="entry name" value="Znf_RING/FYVE/PHD"/>
</dbReference>
<dbReference type="InterPro" id="IPR021998">
    <property type="entry name" value="Alfin_N"/>
</dbReference>
<dbReference type="Pfam" id="PF00642">
    <property type="entry name" value="zf-CCCH"/>
    <property type="match status" value="1"/>
</dbReference>
<dbReference type="SUPFAM" id="SSF57903">
    <property type="entry name" value="FYVE/PHD zinc finger"/>
    <property type="match status" value="1"/>
</dbReference>
<feature type="compositionally biased region" description="Polar residues" evidence="13">
    <location>
        <begin position="1006"/>
        <end position="1022"/>
    </location>
</feature>
<dbReference type="InterPro" id="IPR000571">
    <property type="entry name" value="Znf_CCCH"/>
</dbReference>
<evidence type="ECO:0000256" key="5">
    <source>
        <dbReference type="ARBA" id="ARBA00022833"/>
    </source>
</evidence>
<accession>A0ABR2B2H6</accession>
<dbReference type="PROSITE" id="PS50088">
    <property type="entry name" value="ANK_REPEAT"/>
    <property type="match status" value="1"/>
</dbReference>
<dbReference type="Pfam" id="PF25512">
    <property type="entry name" value="zf-CCCH_AtC3H23"/>
    <property type="match status" value="1"/>
</dbReference>
<dbReference type="CDD" id="cd01647">
    <property type="entry name" value="RT_LTR"/>
    <property type="match status" value="1"/>
</dbReference>
<dbReference type="SUPFAM" id="SSF48403">
    <property type="entry name" value="Ankyrin repeat"/>
    <property type="match status" value="1"/>
</dbReference>
<dbReference type="Proteomes" id="UP001472677">
    <property type="component" value="Unassembled WGS sequence"/>
</dbReference>
<dbReference type="InterPro" id="IPR043502">
    <property type="entry name" value="DNA/RNA_pol_sf"/>
</dbReference>
<dbReference type="PROSITE" id="PS50103">
    <property type="entry name" value="ZF_C3H1"/>
    <property type="match status" value="1"/>
</dbReference>
<evidence type="ECO:0000256" key="9">
    <source>
        <dbReference type="ARBA" id="ARBA00023163"/>
    </source>
</evidence>
<dbReference type="InterPro" id="IPR019786">
    <property type="entry name" value="Zinc_finger_PHD-type_CS"/>
</dbReference>
<dbReference type="InterPro" id="IPR002110">
    <property type="entry name" value="Ankyrin_rpt"/>
</dbReference>
<keyword evidence="10" id="KW-0539">Nucleus</keyword>
<dbReference type="PROSITE" id="PS50016">
    <property type="entry name" value="ZF_PHD_2"/>
    <property type="match status" value="1"/>
</dbReference>
<keyword evidence="5 12" id="KW-0862">Zinc</keyword>
<dbReference type="InterPro" id="IPR011011">
    <property type="entry name" value="Znf_FYVE_PHD"/>
</dbReference>
<keyword evidence="9" id="KW-0804">Transcription</keyword>
<evidence type="ECO:0000313" key="17">
    <source>
        <dbReference type="Proteomes" id="UP001472677"/>
    </source>
</evidence>
<feature type="region of interest" description="Disordered" evidence="13">
    <location>
        <begin position="807"/>
        <end position="826"/>
    </location>
</feature>
<keyword evidence="7" id="KW-0805">Transcription regulation</keyword>
<evidence type="ECO:0000256" key="6">
    <source>
        <dbReference type="ARBA" id="ARBA00022853"/>
    </source>
</evidence>
<feature type="compositionally biased region" description="Acidic residues" evidence="13">
    <location>
        <begin position="172"/>
        <end position="181"/>
    </location>
</feature>
<dbReference type="Gene3D" id="3.30.70.270">
    <property type="match status" value="2"/>
</dbReference>
<evidence type="ECO:0000256" key="1">
    <source>
        <dbReference type="ARBA" id="ARBA00004123"/>
    </source>
</evidence>
<keyword evidence="6" id="KW-0156">Chromatin regulator</keyword>
<dbReference type="SMART" id="SM00356">
    <property type="entry name" value="ZnF_C3H1"/>
    <property type="match status" value="2"/>
</dbReference>
<dbReference type="PROSITE" id="PS50297">
    <property type="entry name" value="ANK_REP_REGION"/>
    <property type="match status" value="1"/>
</dbReference>
<dbReference type="Gene3D" id="3.30.1370.210">
    <property type="match status" value="1"/>
</dbReference>
<dbReference type="CDD" id="cd15613">
    <property type="entry name" value="PHD_AL_plant"/>
    <property type="match status" value="1"/>
</dbReference>
<comment type="subcellular location">
    <subcellularLocation>
        <location evidence="1">Nucleus</location>
    </subcellularLocation>
</comment>
<keyword evidence="3 12" id="KW-0479">Metal-binding</keyword>
<evidence type="ECO:0000256" key="10">
    <source>
        <dbReference type="ARBA" id="ARBA00023242"/>
    </source>
</evidence>
<dbReference type="Gene3D" id="3.30.40.10">
    <property type="entry name" value="Zinc/RING finger domain, C3HC4 (zinc finger)"/>
    <property type="match status" value="1"/>
</dbReference>
<evidence type="ECO:0000256" key="13">
    <source>
        <dbReference type="SAM" id="MobiDB-lite"/>
    </source>
</evidence>
<feature type="domain" description="PHD-type" evidence="14">
    <location>
        <begin position="182"/>
        <end position="234"/>
    </location>
</feature>
<sequence length="1121" mass="124905">MASSSPRTVEEIFKDYNARRSALVRALTNDVDDFYSQCDPDKENLCLYGHPNEAWEVALPAEEVPPELPEPALGINFARDGMNRKDWLSLVAVHSDCWLLSVAFYFGARLNRNERNRLYSMINDIPTIFEVVTGRKPAKDKPTVESGSKSRNGTKRSIDGQPRSNPKLADNSYEEDEEEQGDTFCGSCRGGYNSDEFWIGCDNCERWYHGKCVKITPAKAEMIKFYNCPSCQKKPLNHFVQDDKFPLPNRNALFSSLAKAQIFSKFDLKAGFRQLVPSLFQKAMIKIFHPILDKALIYIDDVLLYSPDEEYHITLLNQFKQLVLHYGIMLSEKKMKIAQQEIEFLGMHLKEGKYHPRPHIAQELLKFPDENLSKKQILQFLGIVNYLRDFLPKISKYTNPLRKMLKKDPPQWSKAQTNVVKILKEKLQHLPSLQIPSEETAYRPCCGMCSGSKSELMPSNFIMEGGLQELKAGAPRECSVLLEWAASDDLVAFKSEVEEKGLDFGEASYWYGRRLGSRKMGFEERTPLIIAAMFGSVEVLKYIIGSGKIDVNRACGSDGVTALHCAVAGGAGSSVEIIKLLLDASADVNCVDASGNKPVDLIASGLKALSNSRRKVIELLLNGDEVLNGEEESNKMVMPQLPKEGSEKKEYPMDASLPDINDGIYGTDDFRMYTFKVKPCSRAYSHDWTECPFVHPGENARRRDPRKYPYSCVPCPEFRKGACPKGDNCEYAHGVFESWLHPAQYRTRLCKDEIGCARKVCFFAHKPEELRPVHASTGSVMPSPRSTAVNAVDMTTLSPLALGSSSLPMPAASTPPMSPMVASSSPKPGSLWQNKISLTPPVLQLPGSRLKTASSARDFELKMELLELENKLQQQQLMDEISSLSAPSCWSKEYSRLGDLNPPNLDDAFGSLDPSLMSPLKGLPVTSGIQVQLQSSTGLQMRQNLNQLRSNYPTNLTSSPVRKPSPFGFESSAAVAAAVMNSRSSAFAKRSQSFIDRGASRAGLTMPSNSATAMSSNKSDWSSPGGKLDWGIQGDELNKLRKSASFGIRNNNLAARATIDTMPFDVDEPDVSWVHSLVKDVTPMGTPSQLQWQYGSGKGVRERLPTWVEQMYMEQQEQMVA</sequence>
<evidence type="ECO:0000256" key="2">
    <source>
        <dbReference type="ARBA" id="ARBA00010445"/>
    </source>
</evidence>
<dbReference type="Gene3D" id="1.25.40.20">
    <property type="entry name" value="Ankyrin repeat-containing domain"/>
    <property type="match status" value="1"/>
</dbReference>
<evidence type="ECO:0000256" key="8">
    <source>
        <dbReference type="ARBA" id="ARBA00023125"/>
    </source>
</evidence>
<comment type="caution">
    <text evidence="16">The sequence shown here is derived from an EMBL/GenBank/DDBJ whole genome shotgun (WGS) entry which is preliminary data.</text>
</comment>
<evidence type="ECO:0000259" key="15">
    <source>
        <dbReference type="PROSITE" id="PS50103"/>
    </source>
</evidence>
<evidence type="ECO:0000256" key="4">
    <source>
        <dbReference type="ARBA" id="ARBA00022771"/>
    </source>
</evidence>
<dbReference type="Pfam" id="PF00078">
    <property type="entry name" value="RVT_1"/>
    <property type="match status" value="1"/>
</dbReference>
<dbReference type="PROSITE" id="PS01359">
    <property type="entry name" value="ZF_PHD_1"/>
    <property type="match status" value="1"/>
</dbReference>
<keyword evidence="17" id="KW-1185">Reference proteome</keyword>
<keyword evidence="8" id="KW-0238">DNA-binding</keyword>
<evidence type="ECO:0000313" key="16">
    <source>
        <dbReference type="EMBL" id="KAK8500963.1"/>
    </source>
</evidence>
<dbReference type="InterPro" id="IPR044104">
    <property type="entry name" value="PHD_AL_plant"/>
</dbReference>
<dbReference type="Pfam" id="PF12796">
    <property type="entry name" value="Ank_2"/>
    <property type="match status" value="1"/>
</dbReference>
<feature type="region of interest" description="Disordered" evidence="13">
    <location>
        <begin position="1005"/>
        <end position="1025"/>
    </location>
</feature>
<feature type="zinc finger region" description="C3H1-type" evidence="12">
    <location>
        <begin position="709"/>
        <end position="736"/>
    </location>
</feature>
<dbReference type="InterPro" id="IPR045234">
    <property type="entry name" value="Unkempt-like"/>
</dbReference>
<name>A0ABR2B2H6_9ROSI</name>
<gene>
    <name evidence="16" type="ORF">V6N12_003580</name>
</gene>
<organism evidence="16 17">
    <name type="scientific">Hibiscus sabdariffa</name>
    <name type="common">roselle</name>
    <dbReference type="NCBI Taxonomy" id="183260"/>
    <lineage>
        <taxon>Eukaryota</taxon>
        <taxon>Viridiplantae</taxon>
        <taxon>Streptophyta</taxon>
        <taxon>Embryophyta</taxon>
        <taxon>Tracheophyta</taxon>
        <taxon>Spermatophyta</taxon>
        <taxon>Magnoliopsida</taxon>
        <taxon>eudicotyledons</taxon>
        <taxon>Gunneridae</taxon>
        <taxon>Pentapetalae</taxon>
        <taxon>rosids</taxon>
        <taxon>malvids</taxon>
        <taxon>Malvales</taxon>
        <taxon>Malvaceae</taxon>
        <taxon>Malvoideae</taxon>
        <taxon>Hibiscus</taxon>
    </lineage>
</organism>
<evidence type="ECO:0000259" key="14">
    <source>
        <dbReference type="PROSITE" id="PS50016"/>
    </source>
</evidence>
<dbReference type="Pfam" id="PF12165">
    <property type="entry name" value="Alfin"/>
    <property type="match status" value="1"/>
</dbReference>
<protein>
    <submittedName>
        <fullName evidence="16">Uncharacterized protein</fullName>
    </submittedName>
</protein>
<dbReference type="SMART" id="SM00249">
    <property type="entry name" value="PHD"/>
    <property type="match status" value="1"/>
</dbReference>
<dbReference type="InterPro" id="IPR057444">
    <property type="entry name" value="Znf-CCCH_AtC3H23-like"/>
</dbReference>
<dbReference type="InterPro" id="IPR001965">
    <property type="entry name" value="Znf_PHD"/>
</dbReference>
<evidence type="ECO:0000256" key="11">
    <source>
        <dbReference type="PROSITE-ProRule" id="PRU00023"/>
    </source>
</evidence>
<dbReference type="SMART" id="SM00248">
    <property type="entry name" value="ANK"/>
    <property type="match status" value="2"/>
</dbReference>
<comment type="similarity">
    <text evidence="2">Belongs to the Alfin family.</text>
</comment>
<reference evidence="16 17" key="1">
    <citation type="journal article" date="2024" name="G3 (Bethesda)">
        <title>Genome assembly of Hibiscus sabdariffa L. provides insights into metabolisms of medicinal natural products.</title>
        <authorList>
            <person name="Kim T."/>
        </authorList>
    </citation>
    <scope>NUCLEOTIDE SEQUENCE [LARGE SCALE GENOMIC DNA]</scope>
    <source>
        <strain evidence="16">TK-2024</strain>
        <tissue evidence="16">Old leaves</tissue>
    </source>
</reference>
<evidence type="ECO:0000256" key="12">
    <source>
        <dbReference type="PROSITE-ProRule" id="PRU00723"/>
    </source>
</evidence>
<dbReference type="InterPro" id="IPR043128">
    <property type="entry name" value="Rev_trsase/Diguanyl_cyclase"/>
</dbReference>
<evidence type="ECO:0000256" key="3">
    <source>
        <dbReference type="ARBA" id="ARBA00022723"/>
    </source>
</evidence>
<keyword evidence="4 12" id="KW-0863">Zinc-finger</keyword>
<dbReference type="EMBL" id="JBBPBM010000199">
    <property type="protein sequence ID" value="KAK8500963.1"/>
    <property type="molecule type" value="Genomic_DNA"/>
</dbReference>
<feature type="repeat" description="ANK" evidence="11">
    <location>
        <begin position="558"/>
        <end position="593"/>
    </location>
</feature>
<dbReference type="InterPro" id="IPR000477">
    <property type="entry name" value="RT_dom"/>
</dbReference>
<dbReference type="PANTHER" id="PTHR14493:SF86">
    <property type="entry name" value="ZINC FINGER CCCH DOMAIN-CONTAINING PROTEIN 47"/>
    <property type="match status" value="1"/>
</dbReference>
<dbReference type="SUPFAM" id="SSF56672">
    <property type="entry name" value="DNA/RNA polymerases"/>
    <property type="match status" value="1"/>
</dbReference>
<keyword evidence="11" id="KW-0040">ANK repeat</keyword>
<evidence type="ECO:0000256" key="7">
    <source>
        <dbReference type="ARBA" id="ARBA00023015"/>
    </source>
</evidence>
<dbReference type="PANTHER" id="PTHR14493">
    <property type="entry name" value="UNKEMPT FAMILY MEMBER"/>
    <property type="match status" value="1"/>
</dbReference>
<feature type="region of interest" description="Disordered" evidence="13">
    <location>
        <begin position="136"/>
        <end position="181"/>
    </location>
</feature>
<proteinExistence type="inferred from homology"/>